<keyword evidence="1" id="KW-0808">Transferase</keyword>
<dbReference type="PROSITE" id="PS50994">
    <property type="entry name" value="INTEGRASE"/>
    <property type="match status" value="1"/>
</dbReference>
<keyword evidence="3" id="KW-0540">Nuclease</keyword>
<dbReference type="InterPro" id="IPR016197">
    <property type="entry name" value="Chromo-like_dom_sf"/>
</dbReference>
<dbReference type="SUPFAM" id="SSF56672">
    <property type="entry name" value="DNA/RNA polymerases"/>
    <property type="match status" value="1"/>
</dbReference>
<dbReference type="SUPFAM" id="SSF54160">
    <property type="entry name" value="Chromo domain-like"/>
    <property type="match status" value="1"/>
</dbReference>
<keyword evidence="10" id="KW-1185">Reference proteome</keyword>
<dbReference type="InterPro" id="IPR000477">
    <property type="entry name" value="RT_dom"/>
</dbReference>
<evidence type="ECO:0000256" key="1">
    <source>
        <dbReference type="ARBA" id="ARBA00022679"/>
    </source>
</evidence>
<dbReference type="Gene3D" id="3.30.70.270">
    <property type="match status" value="3"/>
</dbReference>
<dbReference type="FunFam" id="3.30.70.270:FF:000020">
    <property type="entry name" value="Transposon Tf2-6 polyprotein-like Protein"/>
    <property type="match status" value="1"/>
</dbReference>
<evidence type="ECO:0000256" key="7">
    <source>
        <dbReference type="SAM" id="MobiDB-lite"/>
    </source>
</evidence>
<feature type="coiled-coil region" evidence="6">
    <location>
        <begin position="1819"/>
        <end position="1846"/>
    </location>
</feature>
<name>A0A388LFX3_CHABU</name>
<feature type="region of interest" description="Disordered" evidence="7">
    <location>
        <begin position="168"/>
        <end position="200"/>
    </location>
</feature>
<dbReference type="GO" id="GO:0004519">
    <property type="term" value="F:endonuclease activity"/>
    <property type="evidence" value="ECO:0007669"/>
    <property type="project" value="UniProtKB-KW"/>
</dbReference>
<dbReference type="CDD" id="cd01647">
    <property type="entry name" value="RT_LTR"/>
    <property type="match status" value="1"/>
</dbReference>
<dbReference type="CDD" id="cd00303">
    <property type="entry name" value="retropepsin_like"/>
    <property type="match status" value="1"/>
</dbReference>
<dbReference type="InterPro" id="IPR001584">
    <property type="entry name" value="Integrase_cat-core"/>
</dbReference>
<feature type="compositionally biased region" description="Polar residues" evidence="7">
    <location>
        <begin position="170"/>
        <end position="181"/>
    </location>
</feature>
<reference evidence="9 10" key="1">
    <citation type="journal article" date="2018" name="Cell">
        <title>The Chara Genome: Secondary Complexity and Implications for Plant Terrestrialization.</title>
        <authorList>
            <person name="Nishiyama T."/>
            <person name="Sakayama H."/>
            <person name="Vries J.D."/>
            <person name="Buschmann H."/>
            <person name="Saint-Marcoux D."/>
            <person name="Ullrich K.K."/>
            <person name="Haas F.B."/>
            <person name="Vanderstraeten L."/>
            <person name="Becker D."/>
            <person name="Lang D."/>
            <person name="Vosolsobe S."/>
            <person name="Rombauts S."/>
            <person name="Wilhelmsson P.K.I."/>
            <person name="Janitza P."/>
            <person name="Kern R."/>
            <person name="Heyl A."/>
            <person name="Rumpler F."/>
            <person name="Villalobos L.I.A.C."/>
            <person name="Clay J.M."/>
            <person name="Skokan R."/>
            <person name="Toyoda A."/>
            <person name="Suzuki Y."/>
            <person name="Kagoshima H."/>
            <person name="Schijlen E."/>
            <person name="Tajeshwar N."/>
            <person name="Catarino B."/>
            <person name="Hetherington A.J."/>
            <person name="Saltykova A."/>
            <person name="Bonnot C."/>
            <person name="Breuninger H."/>
            <person name="Symeonidi A."/>
            <person name="Radhakrishnan G.V."/>
            <person name="Van Nieuwerburgh F."/>
            <person name="Deforce D."/>
            <person name="Chang C."/>
            <person name="Karol K.G."/>
            <person name="Hedrich R."/>
            <person name="Ulvskov P."/>
            <person name="Glockner G."/>
            <person name="Delwiche C.F."/>
            <person name="Petrasek J."/>
            <person name="Van de Peer Y."/>
            <person name="Friml J."/>
            <person name="Beilby M."/>
            <person name="Dolan L."/>
            <person name="Kohara Y."/>
            <person name="Sugano S."/>
            <person name="Fujiyama A."/>
            <person name="Delaux P.-M."/>
            <person name="Quint M."/>
            <person name="TheiBen G."/>
            <person name="Hagemann M."/>
            <person name="Harholt J."/>
            <person name="Dunand C."/>
            <person name="Zachgo S."/>
            <person name="Langdale J."/>
            <person name="Maumus F."/>
            <person name="Straeten D.V.D."/>
            <person name="Gould S.B."/>
            <person name="Rensing S.A."/>
        </authorList>
    </citation>
    <scope>NUCLEOTIDE SEQUENCE [LARGE SCALE GENOMIC DNA]</scope>
    <source>
        <strain evidence="9 10">S276</strain>
    </source>
</reference>
<keyword evidence="4" id="KW-0255">Endonuclease</keyword>
<dbReference type="OrthoDB" id="3227343at2759"/>
<evidence type="ECO:0000259" key="8">
    <source>
        <dbReference type="PROSITE" id="PS50994"/>
    </source>
</evidence>
<evidence type="ECO:0000256" key="4">
    <source>
        <dbReference type="ARBA" id="ARBA00022759"/>
    </source>
</evidence>
<keyword evidence="6" id="KW-0175">Coiled coil</keyword>
<keyword evidence="5" id="KW-0511">Multifunctional enzyme</keyword>
<dbReference type="CDD" id="cd09274">
    <property type="entry name" value="RNase_HI_RT_Ty3"/>
    <property type="match status" value="1"/>
</dbReference>
<dbReference type="InterPro" id="IPR021109">
    <property type="entry name" value="Peptidase_aspartic_dom_sf"/>
</dbReference>
<gene>
    <name evidence="9" type="ORF">CBR_g31887</name>
</gene>
<dbReference type="InterPro" id="IPR018247">
    <property type="entry name" value="EF_Hand_1_Ca_BS"/>
</dbReference>
<dbReference type="PROSITE" id="PS00018">
    <property type="entry name" value="EF_HAND_1"/>
    <property type="match status" value="1"/>
</dbReference>
<dbReference type="Gene3D" id="3.30.420.10">
    <property type="entry name" value="Ribonuclease H-like superfamily/Ribonuclease H"/>
    <property type="match status" value="1"/>
</dbReference>
<keyword evidence="2" id="KW-0548">Nucleotidyltransferase</keyword>
<dbReference type="GO" id="GO:0015074">
    <property type="term" value="P:DNA integration"/>
    <property type="evidence" value="ECO:0007669"/>
    <property type="project" value="InterPro"/>
</dbReference>
<evidence type="ECO:0000313" key="9">
    <source>
        <dbReference type="EMBL" id="GBG81215.1"/>
    </source>
</evidence>
<dbReference type="Gene3D" id="2.40.70.10">
    <property type="entry name" value="Acid Proteases"/>
    <property type="match status" value="1"/>
</dbReference>
<dbReference type="Proteomes" id="UP000265515">
    <property type="component" value="Unassembled WGS sequence"/>
</dbReference>
<organism evidence="9 10">
    <name type="scientific">Chara braunii</name>
    <name type="common">Braun's stonewort</name>
    <dbReference type="NCBI Taxonomy" id="69332"/>
    <lineage>
        <taxon>Eukaryota</taxon>
        <taxon>Viridiplantae</taxon>
        <taxon>Streptophyta</taxon>
        <taxon>Charophyceae</taxon>
        <taxon>Charales</taxon>
        <taxon>Characeae</taxon>
        <taxon>Chara</taxon>
    </lineage>
</organism>
<proteinExistence type="predicted"/>
<dbReference type="GO" id="GO:0016779">
    <property type="term" value="F:nucleotidyltransferase activity"/>
    <property type="evidence" value="ECO:0007669"/>
    <property type="project" value="UniProtKB-KW"/>
</dbReference>
<dbReference type="PANTHER" id="PTHR37984:SF5">
    <property type="entry name" value="PROTEIN NYNRIN-LIKE"/>
    <property type="match status" value="1"/>
</dbReference>
<comment type="caution">
    <text evidence="9">The sequence shown here is derived from an EMBL/GenBank/DDBJ whole genome shotgun (WGS) entry which is preliminary data.</text>
</comment>
<evidence type="ECO:0000256" key="5">
    <source>
        <dbReference type="ARBA" id="ARBA00023268"/>
    </source>
</evidence>
<evidence type="ECO:0000256" key="6">
    <source>
        <dbReference type="SAM" id="Coils"/>
    </source>
</evidence>
<dbReference type="EMBL" id="BFEA01000368">
    <property type="protein sequence ID" value="GBG81215.1"/>
    <property type="molecule type" value="Genomic_DNA"/>
</dbReference>
<dbReference type="Pfam" id="PF13975">
    <property type="entry name" value="gag-asp_proteas"/>
    <property type="match status" value="1"/>
</dbReference>
<sequence>MDGLQHHGDLAGKFAQMPQVHGWFSVLIARDKRGLPNSAGDPENRLKRVRVLAEFRQHCSVTYAALEEIVQAMVFVRMVNAPALEDGMVSTAKFLPVAVEDLITKAGAADQGSWTGMVDVANTQSLSWTRMVFAVSRENLMLVAFVWALQVRQQAIVLVRLPLDPLSPASRRSTSIGQERQGSGEDIWDKARRSEQGRPVEVAGDGVEGFLETEVSCGLGVVVLDRELSTETTCVRDAKSASAFGINVEKVVVKGVVGDGVKIAKLVVDGGEVWAREVALADLGWSDIFLGEDGGDDGVVSADGEVLPVEVRAPDCEGMNHDEEFLLVGGVIHLRGNELLACKGDGVFARWSLGVSGRVLDGRGLSGVAGEMLGQYSSNSEVGGVRGDIEMASGVGDLEDRGRGDGLLDGKRTFVELGVEFLLSEDREDLAEVLKVGLEGGAEDKDVIKVDDDADFEEVAEDVVHGRLEGGGGIGVVELVVVLKEVVGGELWHCGVNPGGDLGIGGTDRGDGGGDYLDGGGSGLGLEGFGCGHGRRVFIDFTDLGRTTPRGMCQVMVCVDRFSKYAKFIPLPAEARVPAVQVAFADRSVDARGKCCSSLRDEMGLCCSGSSLDECNICGGDGTSCAAVVSLTLLVQEPTVHADVRLGQTSAIRSALIVEMSRVLGIGWDGIIVNNIERKKADVHHTPPLRRLDALYLQLIGGVQAFMTHMAVTLECTIATLHTKITWEKFEKKWKTRFMVNNDKRHALNKIFHMFQGQQPSREWLTEWQRLVATPELNLLFDAIRAEFFARSCDALTAALGSEFQYETFDDMISKARELIQVSLTSEDDAVVASSRIDFENYVVKLVPPLNQPLHVQDSSACAVVPPSANEPVASPTLLSEDPSTWASLEEHDPLTVEDFQWLPLPSTIFLPTPHCNALMAYLRGYLHAVVPPPSTDDGVADVDLRNYLAKIDREYATQRYVDINAPLLYIRIQIGKATCSALIDCGATRNYISQDFMARAGLGPRVRRKSQPMHITLADGHTQKSIDRCVDSVPVYFAPLACEVVSFDILDTKFDMILGMSWLQSEDHPMNFYRLTVHVRDRRGELVPCTVPLPHPSIGCHMVSAASTRQSIQRKDIEEMDICFLHALPPGDQPKTDTSDPRIIELLDSYEDVFQAPAGVIPDRPIRHGITLEDGAVPPRGCIYRMSEEELQVLRAQLDDLLAKGWIRPSCSPYGSPVLFVRNKNKDLRLCIDYRKLNVQTIKNADPLPRIDDLLERLGGAKYFSKLDLKSGYHQIEIQPRDRYKTAFKTRRTLDEHLKHLRAILERLRITKYKANRDKCEFAQQELEYLGHFVTRQGICPLTDKVQAIQDWSDLKCTTDVRSFLGLASYYMRFVKGFQQIAAPLSQPQSPLVPLEFNDEAQHAFHTLKIALLQAPVLSIYDPTLPTKVTTDASGYDIGANLEQHDGTDWHPVEYFSQKVPPINTLDDARKKELLAFVTILKHWHHFLLGRRRFTWATNTNPLTYYKTQDTMSSTIGRWMYFIDQFDFTSKHIPGSSNNAADALSRRPDLCALVHSTFGLDEDLQQHFVKGYKSDPGFSTLYADLSSDHPPASNYRIVDGYLLLHTRGKDLLFCHRNKGRHQLSYGELKPLPIPREPGLSIDMDVTGPFPRDRLGHDGILTVVDRLSKYARFLPCKYHATAPEIARLLHTGWFCSHGVPEDIVSDRDTRFMSAFWTTLMVESGTSMKPSFARHPQTDGQTERAHQTAQMMLHTLIRLDQKDWVDRLPDTEFAYNTSVHPAIGVTLFELHHGGRKGRIFADLLLPRVADVDAACSPASTQKYRELLAKARANMQKAQVRMQQQANRRCIPCPIRAGDLVWVTSEEFALEQHVSRKLLPKWYGPWKVTSAAGYDPAGPSFIIEIPPHLTVHLIFHVSKLAVYTPASAADFPGRRSQDPPSMDGHQEAERVLAHRKHDNKPMQYKVTFKQCDLDDTRWISRADLKATTPLIFAHYGKQSLASSPAMAPSTLAGKMCPTEVMAVSLPSIIRSHILITEHSLQDEAKALYVEPDDDEGSMADDEDYGVADGISPEGAGTGATPLPEGSVGAYTLSSMPGKEISEGNENSEDSERGSPKTSAAVD</sequence>
<dbReference type="InterPro" id="IPR043502">
    <property type="entry name" value="DNA/RNA_pol_sf"/>
</dbReference>
<dbReference type="Gene3D" id="3.10.10.10">
    <property type="entry name" value="HIV Type 1 Reverse Transcriptase, subunit A, domain 1"/>
    <property type="match status" value="1"/>
</dbReference>
<evidence type="ECO:0000256" key="3">
    <source>
        <dbReference type="ARBA" id="ARBA00022722"/>
    </source>
</evidence>
<dbReference type="Pfam" id="PF00078">
    <property type="entry name" value="RVT_1"/>
    <property type="match status" value="1"/>
</dbReference>
<feature type="compositionally biased region" description="Basic and acidic residues" evidence="7">
    <location>
        <begin position="187"/>
        <end position="198"/>
    </location>
</feature>
<dbReference type="InterPro" id="IPR041577">
    <property type="entry name" value="RT_RNaseH_2"/>
</dbReference>
<dbReference type="InterPro" id="IPR043128">
    <property type="entry name" value="Rev_trsase/Diguanyl_cyclase"/>
</dbReference>
<feature type="domain" description="Integrase catalytic" evidence="8">
    <location>
        <begin position="1634"/>
        <end position="1794"/>
    </location>
</feature>
<feature type="region of interest" description="Disordered" evidence="7">
    <location>
        <begin position="2048"/>
        <end position="2120"/>
    </location>
</feature>
<dbReference type="InterPro" id="IPR050951">
    <property type="entry name" value="Retrovirus_Pol_polyprotein"/>
</dbReference>
<dbReference type="PANTHER" id="PTHR37984">
    <property type="entry name" value="PROTEIN CBG26694"/>
    <property type="match status" value="1"/>
</dbReference>
<dbReference type="Gramene" id="GBG81215">
    <property type="protein sequence ID" value="GBG81215"/>
    <property type="gene ID" value="CBR_g31887"/>
</dbReference>
<feature type="compositionally biased region" description="Acidic residues" evidence="7">
    <location>
        <begin position="2048"/>
        <end position="2063"/>
    </location>
</feature>
<dbReference type="SUPFAM" id="SSF50630">
    <property type="entry name" value="Acid proteases"/>
    <property type="match status" value="1"/>
</dbReference>
<protein>
    <recommendedName>
        <fullName evidence="8">Integrase catalytic domain-containing protein</fullName>
    </recommendedName>
</protein>
<keyword evidence="4" id="KW-0378">Hydrolase</keyword>
<evidence type="ECO:0000256" key="2">
    <source>
        <dbReference type="ARBA" id="ARBA00022695"/>
    </source>
</evidence>
<dbReference type="Pfam" id="PF17919">
    <property type="entry name" value="RT_RNaseH_2"/>
    <property type="match status" value="1"/>
</dbReference>
<dbReference type="InterPro" id="IPR012337">
    <property type="entry name" value="RNaseH-like_sf"/>
</dbReference>
<dbReference type="GO" id="GO:0003676">
    <property type="term" value="F:nucleic acid binding"/>
    <property type="evidence" value="ECO:0007669"/>
    <property type="project" value="InterPro"/>
</dbReference>
<dbReference type="SUPFAM" id="SSF53098">
    <property type="entry name" value="Ribonuclease H-like"/>
    <property type="match status" value="1"/>
</dbReference>
<dbReference type="InterPro" id="IPR036397">
    <property type="entry name" value="RNaseH_sf"/>
</dbReference>
<accession>A0A388LFX3</accession>
<evidence type="ECO:0000313" key="10">
    <source>
        <dbReference type="Proteomes" id="UP000265515"/>
    </source>
</evidence>